<evidence type="ECO:0000256" key="1">
    <source>
        <dbReference type="SAM" id="Phobius"/>
    </source>
</evidence>
<comment type="caution">
    <text evidence="2">The sequence shown here is derived from an EMBL/GenBank/DDBJ whole genome shotgun (WGS) entry which is preliminary data.</text>
</comment>
<feature type="non-terminal residue" evidence="2">
    <location>
        <position position="1"/>
    </location>
</feature>
<sequence>KLISVITLTPIESSLFGFVMSMGPLLLLPLMLHVSATAIVGIGLYYLGHRYYLVLLLAATFVHSFYNIYLLRGILVG</sequence>
<gene>
    <name evidence="2" type="ORF">D5R95_00450</name>
</gene>
<dbReference type="EMBL" id="QZAB01000039">
    <property type="protein sequence ID" value="RQD92378.1"/>
    <property type="molecule type" value="Genomic_DNA"/>
</dbReference>
<dbReference type="Proteomes" id="UP000284763">
    <property type="component" value="Unassembled WGS sequence"/>
</dbReference>
<dbReference type="AlphaFoldDB" id="A0A3R7XJE8"/>
<evidence type="ECO:0000313" key="2">
    <source>
        <dbReference type="EMBL" id="RQD92378.1"/>
    </source>
</evidence>
<evidence type="ECO:0000313" key="3">
    <source>
        <dbReference type="Proteomes" id="UP000284763"/>
    </source>
</evidence>
<reference evidence="2 3" key="1">
    <citation type="submission" date="2018-08" db="EMBL/GenBank/DDBJ databases">
        <title>The metabolism and importance of syntrophic acetate oxidation coupled to methane or sulfide production in haloalkaline environments.</title>
        <authorList>
            <person name="Timmers P.H.A."/>
            <person name="Vavourakis C.D."/>
            <person name="Sorokin D.Y."/>
            <person name="Sinninghe Damste J.S."/>
            <person name="Muyzer G."/>
            <person name="Stams A.J.M."/>
            <person name="Plugge C.M."/>
        </authorList>
    </citation>
    <scope>NUCLEOTIDE SEQUENCE [LARGE SCALE GENOMIC DNA]</scope>
    <source>
        <strain evidence="2">MSAO_Arc3</strain>
    </source>
</reference>
<feature type="transmembrane region" description="Helical" evidence="1">
    <location>
        <begin position="52"/>
        <end position="71"/>
    </location>
</feature>
<proteinExistence type="predicted"/>
<name>A0A3R7XJE8_9EURY</name>
<accession>A0A3R7XJE8</accession>
<feature type="transmembrane region" description="Helical" evidence="1">
    <location>
        <begin position="25"/>
        <end position="46"/>
    </location>
</feature>
<keyword evidence="1" id="KW-0472">Membrane</keyword>
<protein>
    <submittedName>
        <fullName evidence="2">ABC transporter</fullName>
    </submittedName>
</protein>
<keyword evidence="1" id="KW-1133">Transmembrane helix</keyword>
<keyword evidence="1" id="KW-0812">Transmembrane</keyword>
<organism evidence="2 3">
    <name type="scientific">Methanosalsum natronophilum</name>
    <dbReference type="NCBI Taxonomy" id="768733"/>
    <lineage>
        <taxon>Archaea</taxon>
        <taxon>Methanobacteriati</taxon>
        <taxon>Methanobacteriota</taxon>
        <taxon>Stenosarchaea group</taxon>
        <taxon>Methanomicrobia</taxon>
        <taxon>Methanosarcinales</taxon>
        <taxon>Methanosarcinaceae</taxon>
        <taxon>Methanosalsum</taxon>
    </lineage>
</organism>